<reference evidence="3" key="1">
    <citation type="journal article" date="2015" name="MBio">
        <title>Genome-Resolved Metagenomic Analysis Reveals Roles for Candidate Phyla and Other Microbial Community Members in Biogeochemical Transformations in Oil Reservoirs.</title>
        <authorList>
            <person name="Hu P."/>
            <person name="Tom L."/>
            <person name="Singh A."/>
            <person name="Thomas B.C."/>
            <person name="Baker B.J."/>
            <person name="Piceno Y.M."/>
            <person name="Andersen G.L."/>
            <person name="Banfield J.F."/>
        </authorList>
    </citation>
    <scope>NUCLEOTIDE SEQUENCE [LARGE SCALE GENOMIC DNA]</scope>
</reference>
<keyword evidence="1" id="KW-1133">Transmembrane helix</keyword>
<protein>
    <submittedName>
        <fullName evidence="2">Uncharacterized protein</fullName>
    </submittedName>
</protein>
<dbReference type="EMBL" id="LGGO01000021">
    <property type="protein sequence ID" value="KUK77579.1"/>
    <property type="molecule type" value="Genomic_DNA"/>
</dbReference>
<sequence>MNMKEFLLNPLNYFIILGILIIIIYSYFFFKYMFSEWEATIISKRKRNNIIKILHWRFFNEAIIAPEPRVVLNPFKAQYILEYIKEDGKKGKIYTQHDKLINLEVGDRIVKKRGPSLPYKKLD</sequence>
<feature type="transmembrane region" description="Helical" evidence="1">
    <location>
        <begin position="12"/>
        <end position="30"/>
    </location>
</feature>
<comment type="caution">
    <text evidence="2">The sequence shown here is derived from an EMBL/GenBank/DDBJ whole genome shotgun (WGS) entry which is preliminary data.</text>
</comment>
<keyword evidence="1" id="KW-0472">Membrane</keyword>
<evidence type="ECO:0000313" key="2">
    <source>
        <dbReference type="EMBL" id="KUK77579.1"/>
    </source>
</evidence>
<gene>
    <name evidence="2" type="ORF">XD93_0237</name>
</gene>
<proteinExistence type="predicted"/>
<dbReference type="Proteomes" id="UP000053904">
    <property type="component" value="Unassembled WGS sequence"/>
</dbReference>
<organism evidence="2 3">
    <name type="scientific">candidate division WS6 bacterium 34_10</name>
    <dbReference type="NCBI Taxonomy" id="1641389"/>
    <lineage>
        <taxon>Bacteria</taxon>
        <taxon>Candidatus Dojkabacteria</taxon>
    </lineage>
</organism>
<name>A0A101HIZ7_9BACT</name>
<dbReference type="AlphaFoldDB" id="A0A101HIZ7"/>
<keyword evidence="1" id="KW-0812">Transmembrane</keyword>
<accession>A0A101HIZ7</accession>
<evidence type="ECO:0000313" key="3">
    <source>
        <dbReference type="Proteomes" id="UP000053904"/>
    </source>
</evidence>
<evidence type="ECO:0000256" key="1">
    <source>
        <dbReference type="SAM" id="Phobius"/>
    </source>
</evidence>